<reference evidence="8" key="1">
    <citation type="submission" date="2012-12" db="EMBL/GenBank/DDBJ databases">
        <authorList>
            <person name="Bao Y.-Y."/>
            <person name="Zhang C.-X."/>
        </authorList>
    </citation>
    <scope>NUCLEOTIDE SEQUENCE</scope>
</reference>
<sequence length="550" mass="62336">MSQIVLCLSLCALCLLTVCSESSANDGYEVPPAIIYPLKPRGLQVSIPDYEGVTLFAFHGKVNEEFEHGREAGQMSVDVLRKRNGHWTYTNRSIRLKEGDIVYYWLYVIKNGLGYERLFQSFEVKEFYEEKEIVLPGPTTPIPTEKPECQTVPSTVTPPIPTTIIDPIPTDLPELPESMLSPPTLTTAPNPPPNPQITSRPEVTDDKIYFPTNPPRRKTTLINNRIKGEDSCFKSITTVREKEVCRGALIFSSDFSNGIGRNWTHQIHFNNDESEFVVFDNNPSNSFTESNQLIIKPTFLDDHYGDDFTLKGPLDLTSKCTSREQLCVKERTSFSILPPVMSARLTTEERFSFKYGVVEIRAKLPSGDWVIPELWLQPKTVPYGVPNAGKVILAKSIGNTDLTFEEESIGSILLTSGLQVKDKTKTLKKFKDTGLWTDEFHVFKLEWTDRKMSFYVDDQHLGDWNGTNPILLEGNGPFSPFDEEFYISLGIHAGGFGDIPDGALSKGRLKPWKNYEVRRLKKFYDDIKSGQISWSDQTKMQVDYVKVWAL</sequence>
<evidence type="ECO:0000256" key="2">
    <source>
        <dbReference type="ARBA" id="ARBA00022588"/>
    </source>
</evidence>
<dbReference type="InterPro" id="IPR000757">
    <property type="entry name" value="Beta-glucanase-like"/>
</dbReference>
<protein>
    <submittedName>
        <fullName evidence="8">GRP1</fullName>
    </submittedName>
</protein>
<dbReference type="Gene3D" id="2.60.40.2140">
    <property type="entry name" value="Beta-1,3-glucan-recognition protein, N-terminal domain"/>
    <property type="match status" value="1"/>
</dbReference>
<dbReference type="PROSITE" id="PS51762">
    <property type="entry name" value="GH16_2"/>
    <property type="match status" value="1"/>
</dbReference>
<dbReference type="Pfam" id="PF15886">
    <property type="entry name" value="CBM39"/>
    <property type="match status" value="1"/>
</dbReference>
<feature type="domain" description="CBM39" evidence="7">
    <location>
        <begin position="28"/>
        <end position="129"/>
    </location>
</feature>
<dbReference type="SUPFAM" id="SSF49899">
    <property type="entry name" value="Concanavalin A-like lectins/glucanases"/>
    <property type="match status" value="1"/>
</dbReference>
<dbReference type="EMBL" id="KC355197">
    <property type="protein sequence ID" value="AGK40897.1"/>
    <property type="molecule type" value="mRNA"/>
</dbReference>
<dbReference type="Pfam" id="PF00722">
    <property type="entry name" value="Glyco_hydro_16"/>
    <property type="match status" value="1"/>
</dbReference>
<feature type="domain" description="GH16" evidence="6">
    <location>
        <begin position="277"/>
        <end position="550"/>
    </location>
</feature>
<evidence type="ECO:0000256" key="5">
    <source>
        <dbReference type="SAM" id="SignalP"/>
    </source>
</evidence>
<evidence type="ECO:0000256" key="1">
    <source>
        <dbReference type="ARBA" id="ARBA00008781"/>
    </source>
</evidence>
<evidence type="ECO:0000256" key="3">
    <source>
        <dbReference type="ARBA" id="ARBA00022859"/>
    </source>
</evidence>
<dbReference type="PROSITE" id="PS51969">
    <property type="entry name" value="CBM39"/>
    <property type="match status" value="1"/>
</dbReference>
<dbReference type="PANTHER" id="PTHR10963:SF60">
    <property type="entry name" value="GRAM-NEGATIVE BACTERIA-BINDING PROTEIN 1-RELATED"/>
    <property type="match status" value="1"/>
</dbReference>
<evidence type="ECO:0000313" key="8">
    <source>
        <dbReference type="EMBL" id="AGK40897.1"/>
    </source>
</evidence>
<dbReference type="PANTHER" id="PTHR10963">
    <property type="entry name" value="GLYCOSYL HYDROLASE-RELATED"/>
    <property type="match status" value="1"/>
</dbReference>
<dbReference type="Gene3D" id="2.60.120.200">
    <property type="match status" value="1"/>
</dbReference>
<reference evidence="8" key="2">
    <citation type="journal article" date="2013" name="BMC Genomics">
        <title>The genome- and transcriptome-wide analysis of innate immunity in the brown planthopper, Nilaparvata lugens.</title>
        <authorList>
            <person name="Bao Y.Y."/>
            <person name="Qu L.Y."/>
            <person name="Zhao D."/>
            <person name="Chen L.B."/>
            <person name="Jin H.Y."/>
            <person name="Xu L.M."/>
            <person name="Cheng J.A."/>
            <person name="Zhang C.X."/>
        </authorList>
    </citation>
    <scope>NUCLEOTIDE SEQUENCE</scope>
</reference>
<feature type="region of interest" description="Disordered" evidence="4">
    <location>
        <begin position="138"/>
        <end position="160"/>
    </location>
</feature>
<keyword evidence="2" id="KW-0399">Innate immunity</keyword>
<organism evidence="8">
    <name type="scientific">Nilaparvata lugens</name>
    <name type="common">Brown planthopper</name>
    <dbReference type="NCBI Taxonomy" id="108931"/>
    <lineage>
        <taxon>Eukaryota</taxon>
        <taxon>Metazoa</taxon>
        <taxon>Ecdysozoa</taxon>
        <taxon>Arthropoda</taxon>
        <taxon>Hexapoda</taxon>
        <taxon>Insecta</taxon>
        <taxon>Pterygota</taxon>
        <taxon>Neoptera</taxon>
        <taxon>Paraneoptera</taxon>
        <taxon>Hemiptera</taxon>
        <taxon>Auchenorrhyncha</taxon>
        <taxon>Fulgoroidea</taxon>
        <taxon>Delphacidae</taxon>
        <taxon>Delphacinae</taxon>
        <taxon>Nilaparvata</taxon>
    </lineage>
</organism>
<dbReference type="InterPro" id="IPR031756">
    <property type="entry name" value="BGBP_N"/>
</dbReference>
<name>M9ZRM8_NILLU</name>
<evidence type="ECO:0000259" key="6">
    <source>
        <dbReference type="PROSITE" id="PS51762"/>
    </source>
</evidence>
<dbReference type="GO" id="GO:0004553">
    <property type="term" value="F:hydrolase activity, hydrolyzing O-glycosyl compounds"/>
    <property type="evidence" value="ECO:0007669"/>
    <property type="project" value="InterPro"/>
</dbReference>
<dbReference type="GO" id="GO:0045087">
    <property type="term" value="P:innate immune response"/>
    <property type="evidence" value="ECO:0007669"/>
    <property type="project" value="UniProtKB-KW"/>
</dbReference>
<dbReference type="OrthoDB" id="4781at2759"/>
<dbReference type="GO" id="GO:0005975">
    <property type="term" value="P:carbohydrate metabolic process"/>
    <property type="evidence" value="ECO:0007669"/>
    <property type="project" value="InterPro"/>
</dbReference>
<keyword evidence="5" id="KW-0732">Signal</keyword>
<dbReference type="GO" id="GO:0030246">
    <property type="term" value="F:carbohydrate binding"/>
    <property type="evidence" value="ECO:0007669"/>
    <property type="project" value="InterPro"/>
</dbReference>
<comment type="similarity">
    <text evidence="1">Belongs to the insect beta-1,3-glucan binding protein family.</text>
</comment>
<keyword evidence="3" id="KW-0391">Immunity</keyword>
<proteinExistence type="evidence at transcript level"/>
<dbReference type="AlphaFoldDB" id="M9ZRM8"/>
<feature type="chain" id="PRO_5004104578" evidence="5">
    <location>
        <begin position="25"/>
        <end position="550"/>
    </location>
</feature>
<dbReference type="InterPro" id="IPR050546">
    <property type="entry name" value="Glycosyl_Hydrlase_16"/>
</dbReference>
<evidence type="ECO:0000259" key="7">
    <source>
        <dbReference type="PROSITE" id="PS51969"/>
    </source>
</evidence>
<evidence type="ECO:0000256" key="4">
    <source>
        <dbReference type="SAM" id="MobiDB-lite"/>
    </source>
</evidence>
<feature type="signal peptide" evidence="5">
    <location>
        <begin position="1"/>
        <end position="24"/>
    </location>
</feature>
<accession>M9ZRM8</accession>
<dbReference type="InterPro" id="IPR043030">
    <property type="entry name" value="BGBP_N_sf"/>
</dbReference>
<feature type="region of interest" description="Disordered" evidence="4">
    <location>
        <begin position="181"/>
        <end position="215"/>
    </location>
</feature>
<dbReference type="InterPro" id="IPR013320">
    <property type="entry name" value="ConA-like_dom_sf"/>
</dbReference>